<dbReference type="CDD" id="cd00093">
    <property type="entry name" value="HTH_XRE"/>
    <property type="match status" value="1"/>
</dbReference>
<dbReference type="Gene3D" id="1.10.260.40">
    <property type="entry name" value="lambda repressor-like DNA-binding domains"/>
    <property type="match status" value="1"/>
</dbReference>
<dbReference type="InterPro" id="IPR001387">
    <property type="entry name" value="Cro/C1-type_HTH"/>
</dbReference>
<evidence type="ECO:0000313" key="2">
    <source>
        <dbReference type="EMBL" id="WTW62181.1"/>
    </source>
</evidence>
<evidence type="ECO:0000259" key="1">
    <source>
        <dbReference type="PROSITE" id="PS50943"/>
    </source>
</evidence>
<protein>
    <submittedName>
        <fullName evidence="2">Helix-turn-helix domain-containing protein</fullName>
    </submittedName>
</protein>
<dbReference type="EMBL" id="CP108318">
    <property type="protein sequence ID" value="WTW62181.1"/>
    <property type="molecule type" value="Genomic_DNA"/>
</dbReference>
<sequence length="285" mass="32328">MDQERRPESPGEAEGTSELFSALGKQIKVLRERAGLTQREFGMLVGYGEAQISAIERGVRIPQPEFLDAADEALDAGGLLKAAKEDVRKAQAKARTRHPEWYRDYAQLEAEAIEFHNYNNQVVHGLLQTEDYARAIFTHRRPLLNEETIETRVADRLARQQILECWTSATYSFVLKEVILQRPVGGRAVLNAQLRQLVRIGSLRNVEIQVLPTDREEHPNMDGSFTLITTKSGHQVAYTEIQGYPRLITAAKEVRHITDRYGIIRAQALTPRESLSLIEKMLGER</sequence>
<reference evidence="2" key="1">
    <citation type="submission" date="2022-10" db="EMBL/GenBank/DDBJ databases">
        <title>The complete genomes of actinobacterial strains from the NBC collection.</title>
        <authorList>
            <person name="Joergensen T.S."/>
            <person name="Alvarez Arevalo M."/>
            <person name="Sterndorff E.B."/>
            <person name="Faurdal D."/>
            <person name="Vuksanovic O."/>
            <person name="Mourched A.-S."/>
            <person name="Charusanti P."/>
            <person name="Shaw S."/>
            <person name="Blin K."/>
            <person name="Weber T."/>
        </authorList>
    </citation>
    <scope>NUCLEOTIDE SEQUENCE</scope>
    <source>
        <strain evidence="2">NBC_00003</strain>
    </source>
</reference>
<dbReference type="Pfam" id="PF13560">
    <property type="entry name" value="HTH_31"/>
    <property type="match status" value="1"/>
</dbReference>
<dbReference type="SUPFAM" id="SSF47413">
    <property type="entry name" value="lambda repressor-like DNA-binding domains"/>
    <property type="match status" value="1"/>
</dbReference>
<feature type="domain" description="HTH cro/C1-type" evidence="1">
    <location>
        <begin position="27"/>
        <end position="80"/>
    </location>
</feature>
<dbReference type="SMART" id="SM00530">
    <property type="entry name" value="HTH_XRE"/>
    <property type="match status" value="1"/>
</dbReference>
<gene>
    <name evidence="2" type="ORF">OG549_16795</name>
</gene>
<dbReference type="InterPro" id="IPR010982">
    <property type="entry name" value="Lambda_DNA-bd_dom_sf"/>
</dbReference>
<proteinExistence type="predicted"/>
<dbReference type="InterPro" id="IPR043917">
    <property type="entry name" value="DUF5753"/>
</dbReference>
<dbReference type="Pfam" id="PF19054">
    <property type="entry name" value="DUF5753"/>
    <property type="match status" value="1"/>
</dbReference>
<dbReference type="GO" id="GO:0003677">
    <property type="term" value="F:DNA binding"/>
    <property type="evidence" value="ECO:0007669"/>
    <property type="project" value="InterPro"/>
</dbReference>
<dbReference type="PROSITE" id="PS50943">
    <property type="entry name" value="HTH_CROC1"/>
    <property type="match status" value="1"/>
</dbReference>
<organism evidence="2">
    <name type="scientific">Streptomyces sp. NBC_00003</name>
    <dbReference type="NCBI Taxonomy" id="2903608"/>
    <lineage>
        <taxon>Bacteria</taxon>
        <taxon>Bacillati</taxon>
        <taxon>Actinomycetota</taxon>
        <taxon>Actinomycetes</taxon>
        <taxon>Kitasatosporales</taxon>
        <taxon>Streptomycetaceae</taxon>
        <taxon>Streptomyces</taxon>
    </lineage>
</organism>
<name>A0AAU2V4Y2_9ACTN</name>
<accession>A0AAU2V4Y2</accession>
<dbReference type="AlphaFoldDB" id="A0AAU2V4Y2"/>